<gene>
    <name evidence="5" type="ORF">GCM10011511_18470</name>
</gene>
<dbReference type="GO" id="GO:0003700">
    <property type="term" value="F:DNA-binding transcription factor activity"/>
    <property type="evidence" value="ECO:0007669"/>
    <property type="project" value="InterPro"/>
</dbReference>
<dbReference type="AlphaFoldDB" id="A0A8J2UC89"/>
<feature type="domain" description="HTH araC/xylS-type" evidence="4">
    <location>
        <begin position="187"/>
        <end position="285"/>
    </location>
</feature>
<dbReference type="Proteomes" id="UP000607559">
    <property type="component" value="Unassembled WGS sequence"/>
</dbReference>
<dbReference type="PROSITE" id="PS00041">
    <property type="entry name" value="HTH_ARAC_FAMILY_1"/>
    <property type="match status" value="1"/>
</dbReference>
<dbReference type="Gene3D" id="1.10.10.60">
    <property type="entry name" value="Homeodomain-like"/>
    <property type="match status" value="2"/>
</dbReference>
<dbReference type="SMART" id="SM00342">
    <property type="entry name" value="HTH_ARAC"/>
    <property type="match status" value="1"/>
</dbReference>
<comment type="caution">
    <text evidence="5">The sequence shown here is derived from an EMBL/GenBank/DDBJ whole genome shotgun (WGS) entry which is preliminary data.</text>
</comment>
<dbReference type="PANTHER" id="PTHR43280">
    <property type="entry name" value="ARAC-FAMILY TRANSCRIPTIONAL REGULATOR"/>
    <property type="match status" value="1"/>
</dbReference>
<dbReference type="InterPro" id="IPR009057">
    <property type="entry name" value="Homeodomain-like_sf"/>
</dbReference>
<protein>
    <submittedName>
        <fullName evidence="5">AraC family transcriptional regulator</fullName>
    </submittedName>
</protein>
<evidence type="ECO:0000313" key="5">
    <source>
        <dbReference type="EMBL" id="GGA95405.1"/>
    </source>
</evidence>
<dbReference type="PROSITE" id="PS01124">
    <property type="entry name" value="HTH_ARAC_FAMILY_2"/>
    <property type="match status" value="1"/>
</dbReference>
<keyword evidence="3" id="KW-0804">Transcription</keyword>
<dbReference type="Pfam" id="PF12833">
    <property type="entry name" value="HTH_18"/>
    <property type="match status" value="1"/>
</dbReference>
<dbReference type="Gene3D" id="2.60.120.10">
    <property type="entry name" value="Jelly Rolls"/>
    <property type="match status" value="1"/>
</dbReference>
<evidence type="ECO:0000256" key="2">
    <source>
        <dbReference type="ARBA" id="ARBA00023125"/>
    </source>
</evidence>
<dbReference type="InterPro" id="IPR011051">
    <property type="entry name" value="RmlC_Cupin_sf"/>
</dbReference>
<dbReference type="RefSeq" id="WP_188930853.1">
    <property type="nucleotide sequence ID" value="NZ_BMJC01000002.1"/>
</dbReference>
<reference evidence="5" key="1">
    <citation type="journal article" date="2014" name="Int. J. Syst. Evol. Microbiol.">
        <title>Complete genome sequence of Corynebacterium casei LMG S-19264T (=DSM 44701T), isolated from a smear-ripened cheese.</title>
        <authorList>
            <consortium name="US DOE Joint Genome Institute (JGI-PGF)"/>
            <person name="Walter F."/>
            <person name="Albersmeier A."/>
            <person name="Kalinowski J."/>
            <person name="Ruckert C."/>
        </authorList>
    </citation>
    <scope>NUCLEOTIDE SEQUENCE</scope>
    <source>
        <strain evidence="5">CGMCC 1.15448</strain>
    </source>
</reference>
<dbReference type="SUPFAM" id="SSF51182">
    <property type="entry name" value="RmlC-like cupins"/>
    <property type="match status" value="1"/>
</dbReference>
<sequence>MRPQLLKVSREPGHSFSVRRDLVPYINNKWHFHAEVELIHFKNGRGTQFVGDNMKRFKAGDVVLVGANLPHYWRFDDPYFDEQYEEQTDVRVAHFSENFWGGSFLDLPENILLKALLDKARRGLQVEGEAKYRVAHLLERLLDSEGMTRVILLIEAMHVLAESDQLQPLASIGFKHSLGEAEHLRINLIYDYSLRHFRRPIQLEEIAAVANISPNSFCRFFKSRTRKTYSRFLLELRVGHACKLLIENNLSIKQLCYESGFNNFTSFYKYFKLITGKSPLGYQKAWAAGSCPAEVAEVELTQT</sequence>
<accession>A0A8J2UC89</accession>
<evidence type="ECO:0000256" key="1">
    <source>
        <dbReference type="ARBA" id="ARBA00023015"/>
    </source>
</evidence>
<dbReference type="InterPro" id="IPR018060">
    <property type="entry name" value="HTH_AraC"/>
</dbReference>
<evidence type="ECO:0000259" key="4">
    <source>
        <dbReference type="PROSITE" id="PS01124"/>
    </source>
</evidence>
<dbReference type="PANTHER" id="PTHR43280:SF2">
    <property type="entry name" value="HTH-TYPE TRANSCRIPTIONAL REGULATOR EXSA"/>
    <property type="match status" value="1"/>
</dbReference>
<organism evidence="5 6">
    <name type="scientific">Puia dinghuensis</name>
    <dbReference type="NCBI Taxonomy" id="1792502"/>
    <lineage>
        <taxon>Bacteria</taxon>
        <taxon>Pseudomonadati</taxon>
        <taxon>Bacteroidota</taxon>
        <taxon>Chitinophagia</taxon>
        <taxon>Chitinophagales</taxon>
        <taxon>Chitinophagaceae</taxon>
        <taxon>Puia</taxon>
    </lineage>
</organism>
<dbReference type="GO" id="GO:0043565">
    <property type="term" value="F:sequence-specific DNA binding"/>
    <property type="evidence" value="ECO:0007669"/>
    <property type="project" value="InterPro"/>
</dbReference>
<name>A0A8J2UC89_9BACT</name>
<evidence type="ECO:0000313" key="6">
    <source>
        <dbReference type="Proteomes" id="UP000607559"/>
    </source>
</evidence>
<dbReference type="CDD" id="cd06976">
    <property type="entry name" value="cupin_MtlR-like_N"/>
    <property type="match status" value="1"/>
</dbReference>
<proteinExistence type="predicted"/>
<keyword evidence="6" id="KW-1185">Reference proteome</keyword>
<keyword evidence="1" id="KW-0805">Transcription regulation</keyword>
<evidence type="ECO:0000256" key="3">
    <source>
        <dbReference type="ARBA" id="ARBA00023163"/>
    </source>
</evidence>
<dbReference type="InterPro" id="IPR018062">
    <property type="entry name" value="HTH_AraC-typ_CS"/>
</dbReference>
<dbReference type="EMBL" id="BMJC01000002">
    <property type="protein sequence ID" value="GGA95405.1"/>
    <property type="molecule type" value="Genomic_DNA"/>
</dbReference>
<dbReference type="InterPro" id="IPR014710">
    <property type="entry name" value="RmlC-like_jellyroll"/>
</dbReference>
<keyword evidence="2" id="KW-0238">DNA-binding</keyword>
<reference evidence="5" key="2">
    <citation type="submission" date="2020-09" db="EMBL/GenBank/DDBJ databases">
        <authorList>
            <person name="Sun Q."/>
            <person name="Zhou Y."/>
        </authorList>
    </citation>
    <scope>NUCLEOTIDE SEQUENCE</scope>
    <source>
        <strain evidence="5">CGMCC 1.15448</strain>
    </source>
</reference>
<dbReference type="SUPFAM" id="SSF46689">
    <property type="entry name" value="Homeodomain-like"/>
    <property type="match status" value="2"/>
</dbReference>